<comment type="caution">
    <text evidence="8">The sequence shown here is derived from an EMBL/GenBank/DDBJ whole genome shotgun (WGS) entry which is preliminary data.</text>
</comment>
<evidence type="ECO:0000313" key="9">
    <source>
        <dbReference type="Proteomes" id="UP001595607"/>
    </source>
</evidence>
<dbReference type="Pfam" id="PF04800">
    <property type="entry name" value="NDUS4"/>
    <property type="match status" value="1"/>
</dbReference>
<sequence>MDRRNTMRGTPKVPGSVLEARKLPTALITPVSSEPERGGRSRRNQWKLTFEPFGRQAPEPLMGWTSNNDPYTSIELTFPDLESAVEYAEAHGWRYQVSDPVVRRQERSYATDLKRRLQLRSGAPIVEQMRSPEFSTEVEPLRDRIIDEALEETFPASDPPAFTGVTVG</sequence>
<proteinExistence type="predicted"/>
<dbReference type="InterPro" id="IPR006885">
    <property type="entry name" value="NADH_UbQ_FeS_4_mit-like"/>
</dbReference>
<keyword evidence="5" id="KW-0249">Electron transport</keyword>
<keyword evidence="4" id="KW-0809">Transit peptide</keyword>
<evidence type="ECO:0000256" key="2">
    <source>
        <dbReference type="ARBA" id="ARBA00022448"/>
    </source>
</evidence>
<evidence type="ECO:0000256" key="4">
    <source>
        <dbReference type="ARBA" id="ARBA00022946"/>
    </source>
</evidence>
<evidence type="ECO:0000256" key="3">
    <source>
        <dbReference type="ARBA" id="ARBA00022660"/>
    </source>
</evidence>
<evidence type="ECO:0000256" key="5">
    <source>
        <dbReference type="ARBA" id="ARBA00022982"/>
    </source>
</evidence>
<protein>
    <submittedName>
        <fullName evidence="8">NADH dehydrogenase ubiquinone Fe-S protein 4</fullName>
    </submittedName>
</protein>
<dbReference type="InterPro" id="IPR038532">
    <property type="entry name" value="NDUFS4-like_sf"/>
</dbReference>
<feature type="region of interest" description="Disordered" evidence="7">
    <location>
        <begin position="28"/>
        <end position="51"/>
    </location>
</feature>
<evidence type="ECO:0000313" key="8">
    <source>
        <dbReference type="EMBL" id="MFC3302513.1"/>
    </source>
</evidence>
<name>A0ABV7MBW2_9PROT</name>
<comment type="subcellular location">
    <subcellularLocation>
        <location evidence="1">Membrane</location>
    </subcellularLocation>
</comment>
<keyword evidence="3" id="KW-0679">Respiratory chain</keyword>
<keyword evidence="2" id="KW-0813">Transport</keyword>
<evidence type="ECO:0000256" key="1">
    <source>
        <dbReference type="ARBA" id="ARBA00004370"/>
    </source>
</evidence>
<accession>A0ABV7MBW2</accession>
<dbReference type="Proteomes" id="UP001595607">
    <property type="component" value="Unassembled WGS sequence"/>
</dbReference>
<evidence type="ECO:0000256" key="6">
    <source>
        <dbReference type="ARBA" id="ARBA00023136"/>
    </source>
</evidence>
<organism evidence="8 9">
    <name type="scientific">Parvularcula lutaonensis</name>
    <dbReference type="NCBI Taxonomy" id="491923"/>
    <lineage>
        <taxon>Bacteria</taxon>
        <taxon>Pseudomonadati</taxon>
        <taxon>Pseudomonadota</taxon>
        <taxon>Alphaproteobacteria</taxon>
        <taxon>Parvularculales</taxon>
        <taxon>Parvularculaceae</taxon>
        <taxon>Parvularcula</taxon>
    </lineage>
</organism>
<evidence type="ECO:0000256" key="7">
    <source>
        <dbReference type="SAM" id="MobiDB-lite"/>
    </source>
</evidence>
<dbReference type="EMBL" id="JBHRVA010000002">
    <property type="protein sequence ID" value="MFC3302513.1"/>
    <property type="molecule type" value="Genomic_DNA"/>
</dbReference>
<gene>
    <name evidence="8" type="ORF">ACFONP_07190</name>
</gene>
<dbReference type="RefSeq" id="WP_189570831.1">
    <property type="nucleotide sequence ID" value="NZ_BMXU01000001.1"/>
</dbReference>
<dbReference type="Gene3D" id="3.30.160.190">
    <property type="entry name" value="atu1810 like domain"/>
    <property type="match status" value="1"/>
</dbReference>
<keyword evidence="6" id="KW-0472">Membrane</keyword>
<reference evidence="9" key="1">
    <citation type="journal article" date="2019" name="Int. J. Syst. Evol. Microbiol.">
        <title>The Global Catalogue of Microorganisms (GCM) 10K type strain sequencing project: providing services to taxonomists for standard genome sequencing and annotation.</title>
        <authorList>
            <consortium name="The Broad Institute Genomics Platform"/>
            <consortium name="The Broad Institute Genome Sequencing Center for Infectious Disease"/>
            <person name="Wu L."/>
            <person name="Ma J."/>
        </authorList>
    </citation>
    <scope>NUCLEOTIDE SEQUENCE [LARGE SCALE GENOMIC DNA]</scope>
    <source>
        <strain evidence="9">KCTC 22245</strain>
    </source>
</reference>
<keyword evidence="8" id="KW-0830">Ubiquinone</keyword>
<keyword evidence="9" id="KW-1185">Reference proteome</keyword>